<dbReference type="InterPro" id="IPR016171">
    <property type="entry name" value="Vanillyl_alc_oxidase_C-sub2"/>
</dbReference>
<dbReference type="GO" id="GO:0003824">
    <property type="term" value="F:catalytic activity"/>
    <property type="evidence" value="ECO:0007669"/>
    <property type="project" value="InterPro"/>
</dbReference>
<name>A0A2W5PDE6_9SPHN</name>
<evidence type="ECO:0000256" key="3">
    <source>
        <dbReference type="SAM" id="MobiDB-lite"/>
    </source>
</evidence>
<dbReference type="GO" id="GO:0050660">
    <property type="term" value="F:flavin adenine dinucleotide binding"/>
    <property type="evidence" value="ECO:0007669"/>
    <property type="project" value="InterPro"/>
</dbReference>
<evidence type="ECO:0000256" key="2">
    <source>
        <dbReference type="ARBA" id="ARBA00022827"/>
    </source>
</evidence>
<feature type="region of interest" description="Disordered" evidence="3">
    <location>
        <begin position="1"/>
        <end position="33"/>
    </location>
</feature>
<keyword evidence="2" id="KW-0274">FAD</keyword>
<dbReference type="SUPFAM" id="SSF55103">
    <property type="entry name" value="FAD-linked oxidases, C-terminal domain"/>
    <property type="match status" value="1"/>
</dbReference>
<dbReference type="Proteomes" id="UP000249229">
    <property type="component" value="Unassembled WGS sequence"/>
</dbReference>
<protein>
    <submittedName>
        <fullName evidence="4">Uncharacterized protein</fullName>
    </submittedName>
</protein>
<dbReference type="AlphaFoldDB" id="A0A2W5PDE6"/>
<evidence type="ECO:0000313" key="4">
    <source>
        <dbReference type="EMBL" id="PZQ63074.1"/>
    </source>
</evidence>
<evidence type="ECO:0000313" key="5">
    <source>
        <dbReference type="Proteomes" id="UP000249229"/>
    </source>
</evidence>
<dbReference type="InterPro" id="IPR016164">
    <property type="entry name" value="FAD-linked_Oxase-like_C"/>
</dbReference>
<reference evidence="4 5" key="1">
    <citation type="submission" date="2017-08" db="EMBL/GenBank/DDBJ databases">
        <title>Infants hospitalized years apart are colonized by the same room-sourced microbial strains.</title>
        <authorList>
            <person name="Brooks B."/>
            <person name="Olm M.R."/>
            <person name="Firek B.A."/>
            <person name="Baker R."/>
            <person name="Thomas B.C."/>
            <person name="Morowitz M.J."/>
            <person name="Banfield J.F."/>
        </authorList>
    </citation>
    <scope>NUCLEOTIDE SEQUENCE [LARGE SCALE GENOMIC DNA]</scope>
    <source>
        <strain evidence="4">S2_005_001_R1_22</strain>
    </source>
</reference>
<gene>
    <name evidence="4" type="ORF">DI544_02555</name>
</gene>
<dbReference type="EMBL" id="QFQI01000001">
    <property type="protein sequence ID" value="PZQ63074.1"/>
    <property type="molecule type" value="Genomic_DNA"/>
</dbReference>
<comment type="caution">
    <text evidence="4">The sequence shown here is derived from an EMBL/GenBank/DDBJ whole genome shotgun (WGS) entry which is preliminary data.</text>
</comment>
<sequence length="33" mass="3654">MHGLKRTLDPRALMNPGKIHPDGGGTRRRSAAW</sequence>
<keyword evidence="1" id="KW-0285">Flavoprotein</keyword>
<organism evidence="4 5">
    <name type="scientific">Sphingomonas taxi</name>
    <dbReference type="NCBI Taxonomy" id="1549858"/>
    <lineage>
        <taxon>Bacteria</taxon>
        <taxon>Pseudomonadati</taxon>
        <taxon>Pseudomonadota</taxon>
        <taxon>Alphaproteobacteria</taxon>
        <taxon>Sphingomonadales</taxon>
        <taxon>Sphingomonadaceae</taxon>
        <taxon>Sphingomonas</taxon>
    </lineage>
</organism>
<dbReference type="Gene3D" id="1.10.45.10">
    <property type="entry name" value="Vanillyl-alcohol Oxidase, Chain A, domain 4"/>
    <property type="match status" value="1"/>
</dbReference>
<accession>A0A2W5PDE6</accession>
<proteinExistence type="predicted"/>
<evidence type="ECO:0000256" key="1">
    <source>
        <dbReference type="ARBA" id="ARBA00022630"/>
    </source>
</evidence>